<organism evidence="2">
    <name type="scientific">marine sediment metagenome</name>
    <dbReference type="NCBI Taxonomy" id="412755"/>
    <lineage>
        <taxon>unclassified sequences</taxon>
        <taxon>metagenomes</taxon>
        <taxon>ecological metagenomes</taxon>
    </lineage>
</organism>
<reference evidence="2" key="1">
    <citation type="journal article" date="2015" name="Nature">
        <title>Complex archaea that bridge the gap between prokaryotes and eukaryotes.</title>
        <authorList>
            <person name="Spang A."/>
            <person name="Saw J.H."/>
            <person name="Jorgensen S.L."/>
            <person name="Zaremba-Niedzwiedzka K."/>
            <person name="Martijn J."/>
            <person name="Lind A.E."/>
            <person name="van Eijk R."/>
            <person name="Schleper C."/>
            <person name="Guy L."/>
            <person name="Ettema T.J."/>
        </authorList>
    </citation>
    <scope>NUCLEOTIDE SEQUENCE</scope>
</reference>
<dbReference type="AlphaFoldDB" id="A0A0F9BW15"/>
<proteinExistence type="predicted"/>
<evidence type="ECO:0000256" key="1">
    <source>
        <dbReference type="SAM" id="MobiDB-lite"/>
    </source>
</evidence>
<feature type="region of interest" description="Disordered" evidence="1">
    <location>
        <begin position="186"/>
        <end position="205"/>
    </location>
</feature>
<comment type="caution">
    <text evidence="2">The sequence shown here is derived from an EMBL/GenBank/DDBJ whole genome shotgun (WGS) entry which is preliminary data.</text>
</comment>
<name>A0A0F9BW15_9ZZZZ</name>
<evidence type="ECO:0000313" key="2">
    <source>
        <dbReference type="EMBL" id="KKK88606.1"/>
    </source>
</evidence>
<accession>A0A0F9BW15</accession>
<sequence length="321" mass="33947">MADGDGGDGVKTFTQEQMDAAIVAANATLEANRDAILGEKKIATDALKKFEGFDPEEFKRLPDAETEAARIKATEEGDWTKLEQKLIEAHGTEMATKETRIEKLMGALQKHLVDAELTKAISAAKGDAALLLPHARAFVQTRETDDGFEVFVADEKGTPLVSDGQGTPMTMAQLVEGKLVDEYPRAFEGTGSSGGGASRSTAGGQDRVAGHIAADDGDAFMAFGNGDVVFADPEQSGTNLLTLGNLRLWGSGVWGSGDWQLDDHRTLLAIGPTEPESYTGILFDTLIVFDPADPLSSARFSLPGGITHAAPLGADRVALLD</sequence>
<dbReference type="EMBL" id="LAZR01049877">
    <property type="protein sequence ID" value="KKK88606.1"/>
    <property type="molecule type" value="Genomic_DNA"/>
</dbReference>
<protein>
    <submittedName>
        <fullName evidence="2">Uncharacterized protein</fullName>
    </submittedName>
</protein>
<feature type="non-terminal residue" evidence="2">
    <location>
        <position position="321"/>
    </location>
</feature>
<gene>
    <name evidence="2" type="ORF">LCGC14_2741460</name>
</gene>